<comment type="similarity">
    <text evidence="3">Belongs to the metallo-dependent hydrolases superfamily. Adenosine and AMP deaminases family.</text>
</comment>
<dbReference type="Gene3D" id="3.20.20.140">
    <property type="entry name" value="Metal-dependent hydrolases"/>
    <property type="match status" value="1"/>
</dbReference>
<evidence type="ECO:0000256" key="1">
    <source>
        <dbReference type="ARBA" id="ARBA00001947"/>
    </source>
</evidence>
<evidence type="ECO:0000256" key="8">
    <source>
        <dbReference type="ARBA" id="ARBA00023080"/>
    </source>
</evidence>
<dbReference type="RefSeq" id="XP_013758574.1">
    <property type="nucleotide sequence ID" value="XM_013903120.1"/>
</dbReference>
<comment type="cofactor">
    <cofactor evidence="1">
        <name>Zn(2+)</name>
        <dbReference type="ChEBI" id="CHEBI:29105"/>
    </cofactor>
</comment>
<dbReference type="EC" id="3.5.4.6" evidence="4"/>
<dbReference type="AlphaFoldDB" id="A0A0L0D8Q2"/>
<dbReference type="GO" id="GO:0005829">
    <property type="term" value="C:cytosol"/>
    <property type="evidence" value="ECO:0007669"/>
    <property type="project" value="TreeGrafter"/>
</dbReference>
<keyword evidence="8" id="KW-0546">Nucleotide metabolism</keyword>
<gene>
    <name evidence="10" type="ORF">AMSG_04907</name>
</gene>
<dbReference type="Gene3D" id="4.10.800.20">
    <property type="match status" value="1"/>
</dbReference>
<organism evidence="10 11">
    <name type="scientific">Thecamonas trahens ATCC 50062</name>
    <dbReference type="NCBI Taxonomy" id="461836"/>
    <lineage>
        <taxon>Eukaryota</taxon>
        <taxon>Apusozoa</taxon>
        <taxon>Apusomonadida</taxon>
        <taxon>Apusomonadidae</taxon>
        <taxon>Thecamonas</taxon>
    </lineage>
</organism>
<name>A0A0L0D8Q2_THETB</name>
<reference evidence="10 11" key="1">
    <citation type="submission" date="2010-05" db="EMBL/GenBank/DDBJ databases">
        <title>The Genome Sequence of Thecamonas trahens ATCC 50062.</title>
        <authorList>
            <consortium name="The Broad Institute Genome Sequencing Platform"/>
            <person name="Russ C."/>
            <person name="Cuomo C."/>
            <person name="Shea T."/>
            <person name="Young S.K."/>
            <person name="Zeng Q."/>
            <person name="Koehrsen M."/>
            <person name="Haas B."/>
            <person name="Borodovsky M."/>
            <person name="Guigo R."/>
            <person name="Alvarado L."/>
            <person name="Berlin A."/>
            <person name="Bochicchio J."/>
            <person name="Borenstein D."/>
            <person name="Chapman S."/>
            <person name="Chen Z."/>
            <person name="Freedman E."/>
            <person name="Gellesch M."/>
            <person name="Goldberg J."/>
            <person name="Griggs A."/>
            <person name="Gujja S."/>
            <person name="Heilman E."/>
            <person name="Heiman D."/>
            <person name="Hepburn T."/>
            <person name="Howarth C."/>
            <person name="Jen D."/>
            <person name="Larson L."/>
            <person name="Mehta T."/>
            <person name="Park D."/>
            <person name="Pearson M."/>
            <person name="Roberts A."/>
            <person name="Saif S."/>
            <person name="Shenoy N."/>
            <person name="Sisk P."/>
            <person name="Stolte C."/>
            <person name="Sykes S."/>
            <person name="Thomson T."/>
            <person name="Walk T."/>
            <person name="White J."/>
            <person name="Yandava C."/>
            <person name="Burger G."/>
            <person name="Gray M.W."/>
            <person name="Holland P.W.H."/>
            <person name="King N."/>
            <person name="Lang F.B.F."/>
            <person name="Roger A.J."/>
            <person name="Ruiz-Trillo I."/>
            <person name="Lander E."/>
            <person name="Nusbaum C."/>
        </authorList>
    </citation>
    <scope>NUCLEOTIDE SEQUENCE [LARGE SCALE GENOMIC DNA]</scope>
    <source>
        <strain evidence="10 11">ATCC 50062</strain>
    </source>
</reference>
<evidence type="ECO:0000256" key="9">
    <source>
        <dbReference type="SAM" id="MobiDB-lite"/>
    </source>
</evidence>
<evidence type="ECO:0000256" key="6">
    <source>
        <dbReference type="ARBA" id="ARBA00022801"/>
    </source>
</evidence>
<accession>A0A0L0D8Q2</accession>
<dbReference type="GO" id="GO:0046033">
    <property type="term" value="P:AMP metabolic process"/>
    <property type="evidence" value="ECO:0007669"/>
    <property type="project" value="TreeGrafter"/>
</dbReference>
<feature type="compositionally biased region" description="Low complexity" evidence="9">
    <location>
        <begin position="47"/>
        <end position="75"/>
    </location>
</feature>
<dbReference type="GO" id="GO:0003876">
    <property type="term" value="F:AMP deaminase activity"/>
    <property type="evidence" value="ECO:0007669"/>
    <property type="project" value="UniProtKB-EC"/>
</dbReference>
<dbReference type="GeneID" id="25564424"/>
<dbReference type="STRING" id="461836.A0A0L0D8Q2"/>
<comment type="pathway">
    <text evidence="2">Purine metabolism; IMP biosynthesis via salvage pathway; IMP from AMP: step 1/1.</text>
</comment>
<dbReference type="PROSITE" id="PS00485">
    <property type="entry name" value="A_DEAMINASE"/>
    <property type="match status" value="1"/>
</dbReference>
<proteinExistence type="inferred from homology"/>
<dbReference type="FunFam" id="4.10.800.20:FF:000001">
    <property type="entry name" value="AMP deaminase"/>
    <property type="match status" value="1"/>
</dbReference>
<dbReference type="Proteomes" id="UP000054408">
    <property type="component" value="Unassembled WGS sequence"/>
</dbReference>
<evidence type="ECO:0000256" key="3">
    <source>
        <dbReference type="ARBA" id="ARBA00006676"/>
    </source>
</evidence>
<sequence>MESSESDSAGDTPRGLDMPLLSAQKGMSVSVPKPTSSNSSDSDEPKASASASSPVAIMATSASAAFPSTSGVSPSSPSPCPPRSPQRGSRHNPLSSPVVRLDPEATALVTPQGSEVFGSEVFGSVPVHAAVARALAADDEFASPSAAGELGTSFGSVAAARMSPMVSAAVASILPPSPDGATPMASGIAAHASFARPTPDRPIATSPSVPDQPVLLTRTYDEAGASDHPASSTFSRVIIVHPDSERSQMERHVCEQLHKALELRSKYVHKLPEMYADKPASPGMPFDPWNAPMPEPLDAAYVLESREGVYFAVNPETSEAVGGDVVPDKTEFSHDLAWLSATVNDGPVRSFAWRRLKLLEARYELHKLLNTDHELIEAKQTSHRDFYNVRKVDTHVHHTSSMNHKHLLRFIKHKLKSEPNTVVAVSEDGKEETLADVFNKVGLTAYDLSVDHLDMHAGQSHNLFHRFDRFNAKYSPIGLNQLRVIFLKTSNHIKGRFLAEITHELFEDFQQAKYQFAEYRISIYGKDPGEWASLASWFSDHKIASPHVRWLIQVPRLYAVYKASGLISSFGEMLDNIFRPLFEVSLNPESNIKLHNVLQQIVGFDSVDDESTPDVPLSGVFPSAYDWTVPENPPFSMYLYYLYANLASLNQLRALRGLNTFKFRPHVGEAGSVDHLDAAFLLANGINHGINLRKSPAMQYLYYLDQVPMAMSPLSNHALFVQISRSPLPRFYAVGLPISLSSDDPLQFHLSREALLEEYASVLQSGFEDPVKRYWLGNNYKAAGASGNDISLSNVPNIRLLFRWELLLGERHLVVSEASLEQ</sequence>
<evidence type="ECO:0000313" key="10">
    <source>
        <dbReference type="EMBL" id="KNC48461.1"/>
    </source>
</evidence>
<evidence type="ECO:0000313" key="11">
    <source>
        <dbReference type="Proteomes" id="UP000054408"/>
    </source>
</evidence>
<evidence type="ECO:0000256" key="7">
    <source>
        <dbReference type="ARBA" id="ARBA00022833"/>
    </source>
</evidence>
<dbReference type="Pfam" id="PF19326">
    <property type="entry name" value="AMP_deaminase"/>
    <property type="match status" value="1"/>
</dbReference>
<dbReference type="eggNOG" id="KOG1096">
    <property type="taxonomic scope" value="Eukaryota"/>
</dbReference>
<dbReference type="OrthoDB" id="1723809at2759"/>
<dbReference type="EMBL" id="GL349451">
    <property type="protein sequence ID" value="KNC48461.1"/>
    <property type="molecule type" value="Genomic_DNA"/>
</dbReference>
<evidence type="ECO:0000256" key="2">
    <source>
        <dbReference type="ARBA" id="ARBA00004955"/>
    </source>
</evidence>
<keyword evidence="5" id="KW-0479">Metal-binding</keyword>
<keyword evidence="7" id="KW-0862">Zinc</keyword>
<dbReference type="GO" id="GO:0032264">
    <property type="term" value="P:IMP salvage"/>
    <property type="evidence" value="ECO:0007669"/>
    <property type="project" value="UniProtKB-UniPathway"/>
</dbReference>
<evidence type="ECO:0000256" key="5">
    <source>
        <dbReference type="ARBA" id="ARBA00022723"/>
    </source>
</evidence>
<dbReference type="InterPro" id="IPR006650">
    <property type="entry name" value="A/AMP_deam_AS"/>
</dbReference>
<keyword evidence="6" id="KW-0378">Hydrolase</keyword>
<dbReference type="InterPro" id="IPR032466">
    <property type="entry name" value="Metal_Hydrolase"/>
</dbReference>
<dbReference type="SUPFAM" id="SSF51556">
    <property type="entry name" value="Metallo-dependent hydrolases"/>
    <property type="match status" value="1"/>
</dbReference>
<feature type="region of interest" description="Disordered" evidence="9">
    <location>
        <begin position="1"/>
        <end position="101"/>
    </location>
</feature>
<dbReference type="InterPro" id="IPR006329">
    <property type="entry name" value="AMPD"/>
</dbReference>
<evidence type="ECO:0000256" key="4">
    <source>
        <dbReference type="ARBA" id="ARBA00012775"/>
    </source>
</evidence>
<keyword evidence="11" id="KW-1185">Reference proteome</keyword>
<protein>
    <recommendedName>
        <fullName evidence="4">AMP deaminase</fullName>
        <ecNumber evidence="4">3.5.4.6</ecNumber>
    </recommendedName>
</protein>
<dbReference type="UniPathway" id="UPA00591">
    <property type="reaction ID" value="UER00663"/>
</dbReference>
<dbReference type="PANTHER" id="PTHR11359">
    <property type="entry name" value="AMP DEAMINASE"/>
    <property type="match status" value="1"/>
</dbReference>
<dbReference type="GO" id="GO:0046872">
    <property type="term" value="F:metal ion binding"/>
    <property type="evidence" value="ECO:0007669"/>
    <property type="project" value="UniProtKB-KW"/>
</dbReference>
<dbReference type="PANTHER" id="PTHR11359:SF0">
    <property type="entry name" value="AMP DEAMINASE"/>
    <property type="match status" value="1"/>
</dbReference>